<dbReference type="Gene3D" id="1.25.40.10">
    <property type="entry name" value="Tetratricopeptide repeat domain"/>
    <property type="match status" value="2"/>
</dbReference>
<dbReference type="PANTHER" id="PTHR43630:SF2">
    <property type="entry name" value="GLYCOSYLTRANSFERASE"/>
    <property type="match status" value="1"/>
</dbReference>
<dbReference type="Gene3D" id="3.90.550.10">
    <property type="entry name" value="Spore Coat Polysaccharide Biosynthesis Protein SpsA, Chain A"/>
    <property type="match status" value="1"/>
</dbReference>
<dbReference type="InterPro" id="IPR001173">
    <property type="entry name" value="Glyco_trans_2-like"/>
</dbReference>
<dbReference type="PANTHER" id="PTHR43630">
    <property type="entry name" value="POLY-BETA-1,6-N-ACETYL-D-GLUCOSAMINE SYNTHASE"/>
    <property type="match status" value="1"/>
</dbReference>
<dbReference type="CDD" id="cd02511">
    <property type="entry name" value="Beta4Glucosyltransferase"/>
    <property type="match status" value="1"/>
</dbReference>
<evidence type="ECO:0000259" key="1">
    <source>
        <dbReference type="Pfam" id="PF00535"/>
    </source>
</evidence>
<dbReference type="SMART" id="SM00028">
    <property type="entry name" value="TPR"/>
    <property type="match status" value="3"/>
</dbReference>
<dbReference type="SUPFAM" id="SSF48452">
    <property type="entry name" value="TPR-like"/>
    <property type="match status" value="1"/>
</dbReference>
<dbReference type="AlphaFoldDB" id="A0A212JLC3"/>
<organism evidence="2">
    <name type="scientific">uncultured Eubacteriales bacterium</name>
    <dbReference type="NCBI Taxonomy" id="172733"/>
    <lineage>
        <taxon>Bacteria</taxon>
        <taxon>Bacillati</taxon>
        <taxon>Bacillota</taxon>
        <taxon>Clostridia</taxon>
        <taxon>Eubacteriales</taxon>
        <taxon>environmental samples</taxon>
    </lineage>
</organism>
<protein>
    <recommendedName>
        <fullName evidence="1">Glycosyltransferase 2-like domain-containing protein</fullName>
    </recommendedName>
</protein>
<dbReference type="InterPro" id="IPR011990">
    <property type="entry name" value="TPR-like_helical_dom_sf"/>
</dbReference>
<evidence type="ECO:0000313" key="2">
    <source>
        <dbReference type="EMBL" id="SBW00220.1"/>
    </source>
</evidence>
<dbReference type="Pfam" id="PF00535">
    <property type="entry name" value="Glycos_transf_2"/>
    <property type="match status" value="1"/>
</dbReference>
<dbReference type="SUPFAM" id="SSF53448">
    <property type="entry name" value="Nucleotide-diphospho-sugar transferases"/>
    <property type="match status" value="1"/>
</dbReference>
<feature type="domain" description="Glycosyltransferase 2-like" evidence="1">
    <location>
        <begin position="5"/>
        <end position="110"/>
    </location>
</feature>
<dbReference type="EMBL" id="FLUN01000001">
    <property type="protein sequence ID" value="SBW00220.1"/>
    <property type="molecule type" value="Genomic_DNA"/>
</dbReference>
<sequence>MATISLCMIVKNEEDVISRCLESVADLVEEIIVVDTGSTDRTKELVSRYTEKVYDFTWIDDFAAARNYAFDQATKEYCMWLDADDILEPKDREAFRKVKAALTSDVNVVMMRYNTGFDAQGNVTFSYYRERLIKNGAGMRWVGAIHEVISTVGKVIYNECAVTHSKLHPSDPDRNLRIFEGLLARGETLDPRQQFYYGRELYYHERYDDALRVFETFLDSGTGWLENVIDACAHCAYCLYGLGREEEALRAFLRSFAYDLPRAELCCEIGKHFFDRQRYAQAVYWYTRALECKRDDSRGGFTSPDCYGYIPCIQLCVCYDAQGEKEKAKIYNELAARYKPDSPAVASNRRYFGVKE</sequence>
<reference evidence="2" key="1">
    <citation type="submission" date="2016-04" db="EMBL/GenBank/DDBJ databases">
        <authorList>
            <person name="Evans L.H."/>
            <person name="Alamgir A."/>
            <person name="Owens N."/>
            <person name="Weber N.D."/>
            <person name="Virtaneva K."/>
            <person name="Barbian K."/>
            <person name="Babar A."/>
            <person name="Rosenke K."/>
        </authorList>
    </citation>
    <scope>NUCLEOTIDE SEQUENCE</scope>
    <source>
        <strain evidence="2">86</strain>
    </source>
</reference>
<gene>
    <name evidence="2" type="ORF">KL86CLO1_11313</name>
</gene>
<accession>A0A212JLC3</accession>
<proteinExistence type="predicted"/>
<dbReference type="InterPro" id="IPR029044">
    <property type="entry name" value="Nucleotide-diphossugar_trans"/>
</dbReference>
<name>A0A212JLC3_9FIRM</name>
<dbReference type="InterPro" id="IPR019734">
    <property type="entry name" value="TPR_rpt"/>
</dbReference>